<accession>A0A8J7VV21</accession>
<dbReference type="InterPro" id="IPR013325">
    <property type="entry name" value="RNA_pol_sigma_r2"/>
</dbReference>
<dbReference type="EMBL" id="JAGQFT020000013">
    <property type="protein sequence ID" value="MBS7458651.1"/>
    <property type="molecule type" value="Genomic_DNA"/>
</dbReference>
<comment type="caution">
    <text evidence="3">The sequence shown here is derived from an EMBL/GenBank/DDBJ whole genome shotgun (WGS) entry which is preliminary data.</text>
</comment>
<dbReference type="Pfam" id="PF04542">
    <property type="entry name" value="Sigma70_r2"/>
    <property type="match status" value="1"/>
</dbReference>
<dbReference type="RefSeq" id="WP_211926723.1">
    <property type="nucleotide sequence ID" value="NZ_JAGQFT020000013.1"/>
</dbReference>
<reference evidence="4 5" key="1">
    <citation type="journal article" date="2021" name="Microbiol. Resour. Announc.">
        <title>Draft Genome Sequence of Coralloluteibacterium stylophorae LMG 29479T.</title>
        <authorList>
            <person name="Karlyshev A.V."/>
            <person name="Kudryashova E.B."/>
            <person name="Ariskina E.V."/>
            <person name="Conroy A.P."/>
            <person name="Abidueva E.Y."/>
        </authorList>
    </citation>
    <scope>NUCLEOTIDE SEQUENCE [LARGE SCALE GENOMIC DNA]</scope>
    <source>
        <strain evidence="4 5">LMG 29479</strain>
    </source>
</reference>
<feature type="domain" description="RNA polymerase sigma-70 region 2" evidence="2">
    <location>
        <begin position="11"/>
        <end position="67"/>
    </location>
</feature>
<dbReference type="AlphaFoldDB" id="A0A8J7VV21"/>
<dbReference type="InterPro" id="IPR007627">
    <property type="entry name" value="RNA_pol_sigma70_r2"/>
</dbReference>
<gene>
    <name evidence="4" type="ORF">KB893_016035</name>
    <name evidence="3" type="ORF">KB893_09755</name>
</gene>
<evidence type="ECO:0000313" key="4">
    <source>
        <dbReference type="EMBL" id="MBS7458651.1"/>
    </source>
</evidence>
<dbReference type="Gene3D" id="1.10.1740.10">
    <property type="match status" value="1"/>
</dbReference>
<dbReference type="Proteomes" id="UP000675747">
    <property type="component" value="Unassembled WGS sequence"/>
</dbReference>
<evidence type="ECO:0000313" key="3">
    <source>
        <dbReference type="EMBL" id="MBR0562796.1"/>
    </source>
</evidence>
<organism evidence="3">
    <name type="scientific">Coralloluteibacterium stylophorae</name>
    <dbReference type="NCBI Taxonomy" id="1776034"/>
    <lineage>
        <taxon>Bacteria</taxon>
        <taxon>Pseudomonadati</taxon>
        <taxon>Pseudomonadota</taxon>
        <taxon>Gammaproteobacteria</taxon>
        <taxon>Lysobacterales</taxon>
        <taxon>Lysobacteraceae</taxon>
        <taxon>Coralloluteibacterium</taxon>
    </lineage>
</organism>
<dbReference type="EMBL" id="JAGQFT010000075">
    <property type="protein sequence ID" value="MBR0562796.1"/>
    <property type="molecule type" value="Genomic_DNA"/>
</dbReference>
<keyword evidence="5" id="KW-1185">Reference proteome</keyword>
<evidence type="ECO:0000256" key="1">
    <source>
        <dbReference type="SAM" id="MobiDB-lite"/>
    </source>
</evidence>
<name>A0A8J7VV21_9GAMM</name>
<evidence type="ECO:0000313" key="5">
    <source>
        <dbReference type="Proteomes" id="UP000675747"/>
    </source>
</evidence>
<dbReference type="GO" id="GO:0006352">
    <property type="term" value="P:DNA-templated transcription initiation"/>
    <property type="evidence" value="ECO:0007669"/>
    <property type="project" value="InterPro"/>
</dbReference>
<dbReference type="GO" id="GO:0003700">
    <property type="term" value="F:DNA-binding transcription factor activity"/>
    <property type="evidence" value="ECO:0007669"/>
    <property type="project" value="InterPro"/>
</dbReference>
<evidence type="ECO:0000259" key="2">
    <source>
        <dbReference type="Pfam" id="PF04542"/>
    </source>
</evidence>
<protein>
    <submittedName>
        <fullName evidence="3">Sigma-70 family RNA polymerase sigma factor</fullName>
    </submittedName>
</protein>
<sequence>MRAPALAPDDLRRLRHAARRHAATREDADDLVQEVLLAAVQADRFDLPWLHGVLRRQAAFAVRGATRRRVREQAWQDAAASIEAEPEPRFAKPFLASLPRALRQLAVLVLAGLDRREIAHLLALNDAALRQRIHALHRAVARAGAAARADPDAMPPAQIPASGPLRRVLRTLLARLPDAHMATHDPDGHPLLIGAHVPSRRGNTQAPATPAGHPKEIHP</sequence>
<proteinExistence type="predicted"/>
<feature type="region of interest" description="Disordered" evidence="1">
    <location>
        <begin position="197"/>
        <end position="219"/>
    </location>
</feature>
<reference evidence="3" key="2">
    <citation type="submission" date="2021-04" db="EMBL/GenBank/DDBJ databases">
        <authorList>
            <person name="Karlyshev A.V."/>
        </authorList>
    </citation>
    <scope>NUCLEOTIDE SEQUENCE</scope>
    <source>
        <strain evidence="3">LMG 29479</strain>
    </source>
</reference>
<dbReference type="SUPFAM" id="SSF88946">
    <property type="entry name" value="Sigma2 domain of RNA polymerase sigma factors"/>
    <property type="match status" value="1"/>
</dbReference>